<protein>
    <submittedName>
        <fullName evidence="1">Uncharacterized protein</fullName>
    </submittedName>
</protein>
<dbReference type="Proteomes" id="UP000805193">
    <property type="component" value="Unassembled WGS sequence"/>
</dbReference>
<evidence type="ECO:0000313" key="2">
    <source>
        <dbReference type="Proteomes" id="UP000805193"/>
    </source>
</evidence>
<dbReference type="EMBL" id="JABSTQ010010523">
    <property type="protein sequence ID" value="KAG0420280.1"/>
    <property type="molecule type" value="Genomic_DNA"/>
</dbReference>
<comment type="caution">
    <text evidence="1">The sequence shown here is derived from an EMBL/GenBank/DDBJ whole genome shotgun (WGS) entry which is preliminary data.</text>
</comment>
<name>A0AC60PJ50_IXOPE</name>
<reference evidence="1 2" key="1">
    <citation type="journal article" date="2020" name="Cell">
        <title>Large-Scale Comparative Analyses of Tick Genomes Elucidate Their Genetic Diversity and Vector Capacities.</title>
        <authorList>
            <consortium name="Tick Genome and Microbiome Consortium (TIGMIC)"/>
            <person name="Jia N."/>
            <person name="Wang J."/>
            <person name="Shi W."/>
            <person name="Du L."/>
            <person name="Sun Y."/>
            <person name="Zhan W."/>
            <person name="Jiang J.F."/>
            <person name="Wang Q."/>
            <person name="Zhang B."/>
            <person name="Ji P."/>
            <person name="Bell-Sakyi L."/>
            <person name="Cui X.M."/>
            <person name="Yuan T.T."/>
            <person name="Jiang B.G."/>
            <person name="Yang W.F."/>
            <person name="Lam T.T."/>
            <person name="Chang Q.C."/>
            <person name="Ding S.J."/>
            <person name="Wang X.J."/>
            <person name="Zhu J.G."/>
            <person name="Ruan X.D."/>
            <person name="Zhao L."/>
            <person name="Wei J.T."/>
            <person name="Ye R.Z."/>
            <person name="Que T.C."/>
            <person name="Du C.H."/>
            <person name="Zhou Y.H."/>
            <person name="Cheng J.X."/>
            <person name="Dai P.F."/>
            <person name="Guo W.B."/>
            <person name="Han X.H."/>
            <person name="Huang E.J."/>
            <person name="Li L.F."/>
            <person name="Wei W."/>
            <person name="Gao Y.C."/>
            <person name="Liu J.Z."/>
            <person name="Shao H.Z."/>
            <person name="Wang X."/>
            <person name="Wang C.C."/>
            <person name="Yang T.C."/>
            <person name="Huo Q.B."/>
            <person name="Li W."/>
            <person name="Chen H.Y."/>
            <person name="Chen S.E."/>
            <person name="Zhou L.G."/>
            <person name="Ni X.B."/>
            <person name="Tian J.H."/>
            <person name="Sheng Y."/>
            <person name="Liu T."/>
            <person name="Pan Y.S."/>
            <person name="Xia L.Y."/>
            <person name="Li J."/>
            <person name="Zhao F."/>
            <person name="Cao W.C."/>
        </authorList>
    </citation>
    <scope>NUCLEOTIDE SEQUENCE [LARGE SCALE GENOMIC DNA]</scope>
    <source>
        <strain evidence="1">Iper-2018</strain>
    </source>
</reference>
<proteinExistence type="predicted"/>
<evidence type="ECO:0000313" key="1">
    <source>
        <dbReference type="EMBL" id="KAG0420280.1"/>
    </source>
</evidence>
<keyword evidence="2" id="KW-1185">Reference proteome</keyword>
<accession>A0AC60PJ50</accession>
<organism evidence="1 2">
    <name type="scientific">Ixodes persulcatus</name>
    <name type="common">Taiga tick</name>
    <dbReference type="NCBI Taxonomy" id="34615"/>
    <lineage>
        <taxon>Eukaryota</taxon>
        <taxon>Metazoa</taxon>
        <taxon>Ecdysozoa</taxon>
        <taxon>Arthropoda</taxon>
        <taxon>Chelicerata</taxon>
        <taxon>Arachnida</taxon>
        <taxon>Acari</taxon>
        <taxon>Parasitiformes</taxon>
        <taxon>Ixodida</taxon>
        <taxon>Ixodoidea</taxon>
        <taxon>Ixodidae</taxon>
        <taxon>Ixodinae</taxon>
        <taxon>Ixodes</taxon>
    </lineage>
</organism>
<gene>
    <name evidence="1" type="ORF">HPB47_003583</name>
</gene>
<sequence length="126" mass="13704">MASTVVTSAAIVMVLQLRTCYTSTRVLVADPLLLDKNSEFSLKRFGGSWVGATGRTSQLDACSEGICDDQNRFIDVYLGFPSSTHDARILKESPFVEDVETKCAGGYLQGDPACPLLPYLMTPFKS</sequence>